<accession>A0ACC2P429</accession>
<dbReference type="EMBL" id="CM056742">
    <property type="protein sequence ID" value="KAJ8678340.1"/>
    <property type="molecule type" value="Genomic_DNA"/>
</dbReference>
<gene>
    <name evidence="1" type="ORF">QAD02_014127</name>
</gene>
<keyword evidence="2" id="KW-1185">Reference proteome</keyword>
<organism evidence="1 2">
    <name type="scientific">Eretmocerus hayati</name>
    <dbReference type="NCBI Taxonomy" id="131215"/>
    <lineage>
        <taxon>Eukaryota</taxon>
        <taxon>Metazoa</taxon>
        <taxon>Ecdysozoa</taxon>
        <taxon>Arthropoda</taxon>
        <taxon>Hexapoda</taxon>
        <taxon>Insecta</taxon>
        <taxon>Pterygota</taxon>
        <taxon>Neoptera</taxon>
        <taxon>Endopterygota</taxon>
        <taxon>Hymenoptera</taxon>
        <taxon>Apocrita</taxon>
        <taxon>Proctotrupomorpha</taxon>
        <taxon>Chalcidoidea</taxon>
        <taxon>Aphelinidae</taxon>
        <taxon>Aphelininae</taxon>
        <taxon>Eretmocerus</taxon>
    </lineage>
</organism>
<evidence type="ECO:0000313" key="2">
    <source>
        <dbReference type="Proteomes" id="UP001239111"/>
    </source>
</evidence>
<sequence>MSQQRMSVISSSRTTPTIDVCNQSRPASPFASNVIYSTSEPNTTRLSTSNDAQECGQNPNNLLNYDIILGSDTVEVIDNSLDLQNRVVGAQSELDRAQPDLETNPEENIVYTILTSTYAGRVMLDCYAHDNKPENKNKNKLFNRFSLCEKIIEYFNSQGIYRLTKDELDHIATCIIRLLLGQIEIIFFQASCVTKEGKKVSARGCLYESYRISRRIGRELGYIPKKNKNVILQVLDEPVPHDCSTLEDVLSDEIDEIDDDYKSLWNKHRKELRVFFNDKTIGEIIHKISASQLDNGYTLFFLEFGALYKNSDRLATEWPKTAKKILAYGKTKRSIDNFISKFPRPLTQVAEQNIAVLILPQLLINNRGKKGVNKEDKPLIFQTFAIHLKDIEELPIFRREITALYSTYSLKEQPFIGICGPIDGNKCFVDFFDHQYSCATLTEAMDICFRSFYGLAKYFGGWPLSVWEFFERHVYQIENPHIHSGVMNLLTALNDH</sequence>
<proteinExistence type="predicted"/>
<evidence type="ECO:0000313" key="1">
    <source>
        <dbReference type="EMBL" id="KAJ8678340.1"/>
    </source>
</evidence>
<comment type="caution">
    <text evidence="1">The sequence shown here is derived from an EMBL/GenBank/DDBJ whole genome shotgun (WGS) entry which is preliminary data.</text>
</comment>
<protein>
    <submittedName>
        <fullName evidence="1">Uncharacterized protein</fullName>
    </submittedName>
</protein>
<name>A0ACC2P429_9HYME</name>
<reference evidence="1" key="1">
    <citation type="submission" date="2023-04" db="EMBL/GenBank/DDBJ databases">
        <title>A chromosome-level genome assembly of the parasitoid wasp Eretmocerus hayati.</title>
        <authorList>
            <person name="Zhong Y."/>
            <person name="Liu S."/>
            <person name="Liu Y."/>
        </authorList>
    </citation>
    <scope>NUCLEOTIDE SEQUENCE</scope>
    <source>
        <strain evidence="1">ZJU_SS_LIU_2023</strain>
    </source>
</reference>
<dbReference type="Proteomes" id="UP001239111">
    <property type="component" value="Chromosome 2"/>
</dbReference>